<dbReference type="RefSeq" id="WP_396768917.1">
    <property type="nucleotide sequence ID" value="NZ_JBITLA010000003.1"/>
</dbReference>
<dbReference type="EMBL" id="JBITLE010000003">
    <property type="protein sequence ID" value="MFI7263014.1"/>
    <property type="molecule type" value="Genomic_DNA"/>
</dbReference>
<organism evidence="1 2">
    <name type="scientific">Micromonospora maritima</name>
    <dbReference type="NCBI Taxonomy" id="986711"/>
    <lineage>
        <taxon>Bacteria</taxon>
        <taxon>Bacillati</taxon>
        <taxon>Actinomycetota</taxon>
        <taxon>Actinomycetes</taxon>
        <taxon>Micromonosporales</taxon>
        <taxon>Micromonosporaceae</taxon>
        <taxon>Micromonospora</taxon>
    </lineage>
</organism>
<dbReference type="Proteomes" id="UP001612812">
    <property type="component" value="Unassembled WGS sequence"/>
</dbReference>
<accession>A0ABW7ZJI8</accession>
<evidence type="ECO:0000313" key="2">
    <source>
        <dbReference type="Proteomes" id="UP001612812"/>
    </source>
</evidence>
<keyword evidence="2" id="KW-1185">Reference proteome</keyword>
<reference evidence="1 2" key="1">
    <citation type="submission" date="2024-10" db="EMBL/GenBank/DDBJ databases">
        <title>The Natural Products Discovery Center: Release of the First 8490 Sequenced Strains for Exploring Actinobacteria Biosynthetic Diversity.</title>
        <authorList>
            <person name="Kalkreuter E."/>
            <person name="Kautsar S.A."/>
            <person name="Yang D."/>
            <person name="Bader C.D."/>
            <person name="Teijaro C.N."/>
            <person name="Fluegel L."/>
            <person name="Davis C.M."/>
            <person name="Simpson J.R."/>
            <person name="Lauterbach L."/>
            <person name="Steele A.D."/>
            <person name="Gui C."/>
            <person name="Meng S."/>
            <person name="Li G."/>
            <person name="Viehrig K."/>
            <person name="Ye F."/>
            <person name="Su P."/>
            <person name="Kiefer A.F."/>
            <person name="Nichols A."/>
            <person name="Cepeda A.J."/>
            <person name="Yan W."/>
            <person name="Fan B."/>
            <person name="Jiang Y."/>
            <person name="Adhikari A."/>
            <person name="Zheng C.-J."/>
            <person name="Schuster L."/>
            <person name="Cowan T.M."/>
            <person name="Smanski M.J."/>
            <person name="Chevrette M.G."/>
            <person name="De Carvalho L.P.S."/>
            <person name="Shen B."/>
        </authorList>
    </citation>
    <scope>NUCLEOTIDE SEQUENCE [LARGE SCALE GENOMIC DNA]</scope>
    <source>
        <strain evidence="1 2">NPDC049845</strain>
    </source>
</reference>
<sequence length="165" mass="18074">MQGQYNHGDAYCRCLFPQEYALANQVPHPRNVYLRGDALTEPLDTWLASAFAPHRIAQTITAMTDAQPVSHPPATGTAAQAIITECDTKLERYRATLDADADPADKAEVYRQLGLRLNYQPETQTVRAEVDLSAHRGAMVCVRGAARTITPPPMTLSATLKLAQV</sequence>
<comment type="caution">
    <text evidence="1">The sequence shown here is derived from an EMBL/GenBank/DDBJ whole genome shotgun (WGS) entry which is preliminary data.</text>
</comment>
<gene>
    <name evidence="1" type="ORF">ACIBP4_12025</name>
</gene>
<protein>
    <submittedName>
        <fullName evidence="1">Uncharacterized protein</fullName>
    </submittedName>
</protein>
<name>A0ABW7ZJI8_9ACTN</name>
<proteinExistence type="predicted"/>
<evidence type="ECO:0000313" key="1">
    <source>
        <dbReference type="EMBL" id="MFI7263014.1"/>
    </source>
</evidence>